<comment type="caution">
    <text evidence="1">The sequence shown here is derived from an EMBL/GenBank/DDBJ whole genome shotgun (WGS) entry which is preliminary data.</text>
</comment>
<gene>
    <name evidence="1" type="ORF">DL546_005309</name>
</gene>
<name>A0A420YFP7_9PEZI</name>
<proteinExistence type="predicted"/>
<organism evidence="1 2">
    <name type="scientific">Coniochaeta pulveracea</name>
    <dbReference type="NCBI Taxonomy" id="177199"/>
    <lineage>
        <taxon>Eukaryota</taxon>
        <taxon>Fungi</taxon>
        <taxon>Dikarya</taxon>
        <taxon>Ascomycota</taxon>
        <taxon>Pezizomycotina</taxon>
        <taxon>Sordariomycetes</taxon>
        <taxon>Sordariomycetidae</taxon>
        <taxon>Coniochaetales</taxon>
        <taxon>Coniochaetaceae</taxon>
        <taxon>Coniochaeta</taxon>
    </lineage>
</organism>
<dbReference type="Proteomes" id="UP000275385">
    <property type="component" value="Unassembled WGS sequence"/>
</dbReference>
<protein>
    <submittedName>
        <fullName evidence="1">Uncharacterized protein</fullName>
    </submittedName>
</protein>
<evidence type="ECO:0000313" key="1">
    <source>
        <dbReference type="EMBL" id="RKU46765.1"/>
    </source>
</evidence>
<sequence>MRASLIVYSRRLGAESTTLKAPKDLNPLWVFLHLSARQALVQRRQTFDTSRILLDLLSEIYCSSLESLAFGTYPILSYICISKRLHQAALYCHSFLSLKLRSLVLSHSFLYPLALTHGAVLS</sequence>
<dbReference type="AlphaFoldDB" id="A0A420YFP7"/>
<reference evidence="1 2" key="1">
    <citation type="submission" date="2018-08" db="EMBL/GenBank/DDBJ databases">
        <title>Draft genome of the lignicolous fungus Coniochaeta pulveracea.</title>
        <authorList>
            <person name="Borstlap C.J."/>
            <person name="De Witt R.N."/>
            <person name="Botha A."/>
            <person name="Volschenk H."/>
        </authorList>
    </citation>
    <scope>NUCLEOTIDE SEQUENCE [LARGE SCALE GENOMIC DNA]</scope>
    <source>
        <strain evidence="1 2">CAB683</strain>
    </source>
</reference>
<dbReference type="EMBL" id="QVQW01000012">
    <property type="protein sequence ID" value="RKU46765.1"/>
    <property type="molecule type" value="Genomic_DNA"/>
</dbReference>
<keyword evidence="2" id="KW-1185">Reference proteome</keyword>
<evidence type="ECO:0000313" key="2">
    <source>
        <dbReference type="Proteomes" id="UP000275385"/>
    </source>
</evidence>
<accession>A0A420YFP7</accession>